<dbReference type="EMBL" id="CM003532">
    <property type="protein sequence ID" value="RCV25324.1"/>
    <property type="molecule type" value="Genomic_DNA"/>
</dbReference>
<reference evidence="1" key="2">
    <citation type="submission" date="2015-07" db="EMBL/GenBank/DDBJ databases">
        <authorList>
            <person name="Noorani M."/>
        </authorList>
    </citation>
    <scope>NUCLEOTIDE SEQUENCE</scope>
    <source>
        <strain evidence="1">Yugu1</strain>
    </source>
</reference>
<protein>
    <submittedName>
        <fullName evidence="1">Uncharacterized protein</fullName>
    </submittedName>
</protein>
<proteinExistence type="predicted"/>
<sequence length="67" mass="7757">GSPRHPPLGFPASENCRDRHLTHSCKQLFVAAKKRSWLRQMLWERQEMEPQVIGLGCTRIWSEAGLK</sequence>
<name>A0A368R5G8_SETIT</name>
<dbReference type="AlphaFoldDB" id="A0A368R5G8"/>
<gene>
    <name evidence="1" type="ORF">SETIT_5G157300v2</name>
</gene>
<evidence type="ECO:0000313" key="1">
    <source>
        <dbReference type="EMBL" id="RCV25324.1"/>
    </source>
</evidence>
<feature type="non-terminal residue" evidence="1">
    <location>
        <position position="1"/>
    </location>
</feature>
<accession>A0A368R5G8</accession>
<reference evidence="1" key="1">
    <citation type="journal article" date="2012" name="Nat. Biotechnol.">
        <title>Reference genome sequence of the model plant Setaria.</title>
        <authorList>
            <person name="Bennetzen J.L."/>
            <person name="Schmutz J."/>
            <person name="Wang H."/>
            <person name="Percifield R."/>
            <person name="Hawkins J."/>
            <person name="Pontaroli A.C."/>
            <person name="Estep M."/>
            <person name="Feng L."/>
            <person name="Vaughn J.N."/>
            <person name="Grimwood J."/>
            <person name="Jenkins J."/>
            <person name="Barry K."/>
            <person name="Lindquist E."/>
            <person name="Hellsten U."/>
            <person name="Deshpande S."/>
            <person name="Wang X."/>
            <person name="Wu X."/>
            <person name="Mitros T."/>
            <person name="Triplett J."/>
            <person name="Yang X."/>
            <person name="Ye C.Y."/>
            <person name="Mauro-Herrera M."/>
            <person name="Wang L."/>
            <person name="Li P."/>
            <person name="Sharma M."/>
            <person name="Sharma R."/>
            <person name="Ronald P.C."/>
            <person name="Panaud O."/>
            <person name="Kellogg E.A."/>
            <person name="Brutnell T.P."/>
            <person name="Doust A.N."/>
            <person name="Tuskan G.A."/>
            <person name="Rokhsar D."/>
            <person name="Devos K.M."/>
        </authorList>
    </citation>
    <scope>NUCLEOTIDE SEQUENCE [LARGE SCALE GENOMIC DNA]</scope>
    <source>
        <strain evidence="1">Yugu1</strain>
    </source>
</reference>
<organism evidence="1">
    <name type="scientific">Setaria italica</name>
    <name type="common">Foxtail millet</name>
    <name type="synonym">Panicum italicum</name>
    <dbReference type="NCBI Taxonomy" id="4555"/>
    <lineage>
        <taxon>Eukaryota</taxon>
        <taxon>Viridiplantae</taxon>
        <taxon>Streptophyta</taxon>
        <taxon>Embryophyta</taxon>
        <taxon>Tracheophyta</taxon>
        <taxon>Spermatophyta</taxon>
        <taxon>Magnoliopsida</taxon>
        <taxon>Liliopsida</taxon>
        <taxon>Poales</taxon>
        <taxon>Poaceae</taxon>
        <taxon>PACMAD clade</taxon>
        <taxon>Panicoideae</taxon>
        <taxon>Panicodae</taxon>
        <taxon>Paniceae</taxon>
        <taxon>Cenchrinae</taxon>
        <taxon>Setaria</taxon>
    </lineage>
</organism>